<dbReference type="AlphaFoldDB" id="A0A6C0PBB3"/>
<dbReference type="Proteomes" id="UP000479114">
    <property type="component" value="Plasmid unnamed2"/>
</dbReference>
<reference evidence="1 2" key="1">
    <citation type="submission" date="2020-02" db="EMBL/GenBank/DDBJ databases">
        <title>Paenibacillus sp. nov., isolated from rhizosphere soil of tomato.</title>
        <authorList>
            <person name="Weon H.-Y."/>
            <person name="Lee S.A."/>
        </authorList>
    </citation>
    <scope>NUCLEOTIDE SEQUENCE [LARGE SCALE GENOMIC DNA]</scope>
    <source>
        <strain evidence="1 2">14171R-81</strain>
        <plasmid evidence="1 2">unnamed2</plasmid>
    </source>
</reference>
<dbReference type="EMBL" id="CP048288">
    <property type="protein sequence ID" value="QHW35808.1"/>
    <property type="molecule type" value="Genomic_DNA"/>
</dbReference>
<dbReference type="KEGG" id="prz:GZH47_33490"/>
<keyword evidence="1" id="KW-0614">Plasmid</keyword>
<dbReference type="RefSeq" id="WP_162645942.1">
    <property type="nucleotide sequence ID" value="NZ_CP048288.1"/>
</dbReference>
<sequence>MGFTITKDNIHTEPDEKQWDKTGKRFKCICVDEAKSYAEGQHKFRLLDDDRNVYLYGKSDDDNCFCPLDWSQPLWGTTEIQYYDEQTREYKTL</sequence>
<evidence type="ECO:0000313" key="1">
    <source>
        <dbReference type="EMBL" id="QHW35808.1"/>
    </source>
</evidence>
<keyword evidence="2" id="KW-1185">Reference proteome</keyword>
<protein>
    <submittedName>
        <fullName evidence="1">Uncharacterized protein</fullName>
    </submittedName>
</protein>
<gene>
    <name evidence="1" type="ORF">GZH47_33490</name>
</gene>
<geneLocation type="plasmid" evidence="1 2">
    <name>unnamed2</name>
</geneLocation>
<evidence type="ECO:0000313" key="2">
    <source>
        <dbReference type="Proteomes" id="UP000479114"/>
    </source>
</evidence>
<name>A0A6C0PBB3_9BACL</name>
<proteinExistence type="predicted"/>
<accession>A0A6C0PBB3</accession>
<organism evidence="1 2">
    <name type="scientific">Paenibacillus rhizovicinus</name>
    <dbReference type="NCBI Taxonomy" id="2704463"/>
    <lineage>
        <taxon>Bacteria</taxon>
        <taxon>Bacillati</taxon>
        <taxon>Bacillota</taxon>
        <taxon>Bacilli</taxon>
        <taxon>Bacillales</taxon>
        <taxon>Paenibacillaceae</taxon>
        <taxon>Paenibacillus</taxon>
    </lineage>
</organism>